<sequence length="75" mass="8638">MDILVKVIPRSSKTEIIEQKENFLKIHLKAAPEKGKANRELINFLANHFKVAKSQIEILKGLTSKNKMIRLIKNQ</sequence>
<dbReference type="HAMAP" id="MF_00634">
    <property type="entry name" value="UPF0235"/>
    <property type="match status" value="1"/>
</dbReference>
<dbReference type="Gene3D" id="3.30.1200.10">
    <property type="entry name" value="YggU-like"/>
    <property type="match status" value="1"/>
</dbReference>
<dbReference type="GO" id="GO:0005737">
    <property type="term" value="C:cytoplasm"/>
    <property type="evidence" value="ECO:0007669"/>
    <property type="project" value="TreeGrafter"/>
</dbReference>
<protein>
    <recommendedName>
        <fullName evidence="2">UPF0235 protein A2729_05665</fullName>
    </recommendedName>
</protein>
<organism evidence="3 4">
    <name type="scientific">Candidatus Buchananbacteria bacterium RIFCSPHIGHO2_01_FULL_39_14</name>
    <dbReference type="NCBI Taxonomy" id="1797532"/>
    <lineage>
        <taxon>Bacteria</taxon>
        <taxon>Candidatus Buchananiibacteriota</taxon>
    </lineage>
</organism>
<evidence type="ECO:0000256" key="2">
    <source>
        <dbReference type="HAMAP-Rule" id="MF_00634"/>
    </source>
</evidence>
<dbReference type="InterPro" id="IPR003746">
    <property type="entry name" value="DUF167"/>
</dbReference>
<dbReference type="InterPro" id="IPR036591">
    <property type="entry name" value="YggU-like_sf"/>
</dbReference>
<evidence type="ECO:0000256" key="1">
    <source>
        <dbReference type="ARBA" id="ARBA00010364"/>
    </source>
</evidence>
<dbReference type="NCBIfam" id="TIGR00251">
    <property type="entry name" value="DUF167 family protein"/>
    <property type="match status" value="1"/>
</dbReference>
<dbReference type="Pfam" id="PF02594">
    <property type="entry name" value="DUF167"/>
    <property type="match status" value="1"/>
</dbReference>
<dbReference type="AlphaFoldDB" id="A0A1G1XST4"/>
<dbReference type="Proteomes" id="UP000178930">
    <property type="component" value="Unassembled WGS sequence"/>
</dbReference>
<name>A0A1G1XST4_9BACT</name>
<evidence type="ECO:0000313" key="4">
    <source>
        <dbReference type="Proteomes" id="UP000178930"/>
    </source>
</evidence>
<comment type="caution">
    <text evidence="3">The sequence shown here is derived from an EMBL/GenBank/DDBJ whole genome shotgun (WGS) entry which is preliminary data.</text>
</comment>
<dbReference type="SMART" id="SM01152">
    <property type="entry name" value="DUF167"/>
    <property type="match status" value="1"/>
</dbReference>
<dbReference type="EMBL" id="MHIB01000046">
    <property type="protein sequence ID" value="OGY43022.1"/>
    <property type="molecule type" value="Genomic_DNA"/>
</dbReference>
<accession>A0A1G1XST4</accession>
<dbReference type="STRING" id="1797532.A2729_05665"/>
<evidence type="ECO:0000313" key="3">
    <source>
        <dbReference type="EMBL" id="OGY43022.1"/>
    </source>
</evidence>
<proteinExistence type="inferred from homology"/>
<dbReference type="PANTHER" id="PTHR13420">
    <property type="entry name" value="UPF0235 PROTEIN C15ORF40"/>
    <property type="match status" value="1"/>
</dbReference>
<comment type="similarity">
    <text evidence="1 2">Belongs to the UPF0235 family.</text>
</comment>
<dbReference type="SUPFAM" id="SSF69786">
    <property type="entry name" value="YggU-like"/>
    <property type="match status" value="1"/>
</dbReference>
<reference evidence="3 4" key="1">
    <citation type="journal article" date="2016" name="Nat. Commun.">
        <title>Thousands of microbial genomes shed light on interconnected biogeochemical processes in an aquifer system.</title>
        <authorList>
            <person name="Anantharaman K."/>
            <person name="Brown C.T."/>
            <person name="Hug L.A."/>
            <person name="Sharon I."/>
            <person name="Castelle C.J."/>
            <person name="Probst A.J."/>
            <person name="Thomas B.C."/>
            <person name="Singh A."/>
            <person name="Wilkins M.J."/>
            <person name="Karaoz U."/>
            <person name="Brodie E.L."/>
            <person name="Williams K.H."/>
            <person name="Hubbard S.S."/>
            <person name="Banfield J.F."/>
        </authorList>
    </citation>
    <scope>NUCLEOTIDE SEQUENCE [LARGE SCALE GENOMIC DNA]</scope>
</reference>
<gene>
    <name evidence="3" type="ORF">A2729_05665</name>
</gene>
<dbReference type="PANTHER" id="PTHR13420:SF7">
    <property type="entry name" value="UPF0235 PROTEIN C15ORF40"/>
    <property type="match status" value="1"/>
</dbReference>